<protein>
    <submittedName>
        <fullName evidence="1">Uncharacterized protein</fullName>
    </submittedName>
</protein>
<proteinExistence type="predicted"/>
<dbReference type="AlphaFoldDB" id="A0A0A9B7Q8"/>
<evidence type="ECO:0000313" key="1">
    <source>
        <dbReference type="EMBL" id="JAD57240.1"/>
    </source>
</evidence>
<dbReference type="EMBL" id="GBRH01240655">
    <property type="protein sequence ID" value="JAD57240.1"/>
    <property type="molecule type" value="Transcribed_RNA"/>
</dbReference>
<reference evidence="1" key="2">
    <citation type="journal article" date="2015" name="Data Brief">
        <title>Shoot transcriptome of the giant reed, Arundo donax.</title>
        <authorList>
            <person name="Barrero R.A."/>
            <person name="Guerrero F.D."/>
            <person name="Moolhuijzen P."/>
            <person name="Goolsby J.A."/>
            <person name="Tidwell J."/>
            <person name="Bellgard S.E."/>
            <person name="Bellgard M.I."/>
        </authorList>
    </citation>
    <scope>NUCLEOTIDE SEQUENCE</scope>
    <source>
        <tissue evidence="1">Shoot tissue taken approximately 20 cm above the soil surface</tissue>
    </source>
</reference>
<organism evidence="1">
    <name type="scientific">Arundo donax</name>
    <name type="common">Giant reed</name>
    <name type="synonym">Donax arundinaceus</name>
    <dbReference type="NCBI Taxonomy" id="35708"/>
    <lineage>
        <taxon>Eukaryota</taxon>
        <taxon>Viridiplantae</taxon>
        <taxon>Streptophyta</taxon>
        <taxon>Embryophyta</taxon>
        <taxon>Tracheophyta</taxon>
        <taxon>Spermatophyta</taxon>
        <taxon>Magnoliopsida</taxon>
        <taxon>Liliopsida</taxon>
        <taxon>Poales</taxon>
        <taxon>Poaceae</taxon>
        <taxon>PACMAD clade</taxon>
        <taxon>Arundinoideae</taxon>
        <taxon>Arundineae</taxon>
        <taxon>Arundo</taxon>
    </lineage>
</organism>
<name>A0A0A9B7Q8_ARUDO</name>
<accession>A0A0A9B7Q8</accession>
<reference evidence="1" key="1">
    <citation type="submission" date="2014-09" db="EMBL/GenBank/DDBJ databases">
        <authorList>
            <person name="Magalhaes I.L.F."/>
            <person name="Oliveira U."/>
            <person name="Santos F.R."/>
            <person name="Vidigal T.H.D.A."/>
            <person name="Brescovit A.D."/>
            <person name="Santos A.J."/>
        </authorList>
    </citation>
    <scope>NUCLEOTIDE SEQUENCE</scope>
    <source>
        <tissue evidence="1">Shoot tissue taken approximately 20 cm above the soil surface</tissue>
    </source>
</reference>
<sequence length="29" mass="3343">MIHQGKVSSEEIMKVMCQTFLILDLDVFS</sequence>